<dbReference type="AlphaFoldDB" id="A0A140F2Y2"/>
<dbReference type="EMBL" id="KU501222">
    <property type="protein sequence ID" value="AML60766.1"/>
    <property type="molecule type" value="Genomic_DNA"/>
</dbReference>
<feature type="non-terminal residue" evidence="2">
    <location>
        <position position="1"/>
    </location>
</feature>
<geneLocation type="mitochondrion" evidence="2"/>
<proteinExistence type="predicted"/>
<feature type="transmembrane region" description="Helical" evidence="1">
    <location>
        <begin position="172"/>
        <end position="192"/>
    </location>
</feature>
<keyword evidence="1" id="KW-1133">Transmembrane helix</keyword>
<organism evidence="2">
    <name type="scientific">Monodopsis sp. MarTras21</name>
    <dbReference type="NCBI Taxonomy" id="1745953"/>
    <lineage>
        <taxon>Eukaryota</taxon>
        <taxon>Sar</taxon>
        <taxon>Stramenopiles</taxon>
        <taxon>Ochrophyta</taxon>
        <taxon>Eustigmatophyceae</taxon>
        <taxon>Eustigmatales</taxon>
        <taxon>Monodopsidaceae</taxon>
        <taxon>Monodopsis</taxon>
    </lineage>
</organism>
<accession>A0A140F2Y2</accession>
<reference evidence="2" key="1">
    <citation type="journal article" date="2016" name="Genome Biol. Evol.">
        <title>A Comparative Analysis of Mitochondrial Genomes in Eustigmatophyte Algae.</title>
        <authorList>
            <person name="Sevcikova T."/>
            <person name="Klimes V."/>
            <person name="Zbrankova V."/>
            <person name="Strnad H."/>
            <person name="Hroudova M."/>
            <person name="Vlcek C."/>
            <person name="Elias M."/>
        </authorList>
    </citation>
    <scope>NUCLEOTIDE SEQUENCE</scope>
    <source>
        <strain evidence="2">MarTras 21</strain>
    </source>
</reference>
<keyword evidence="2" id="KW-0496">Mitochondrion</keyword>
<name>A0A140F2Y2_9STRA</name>
<evidence type="ECO:0000256" key="1">
    <source>
        <dbReference type="SAM" id="Phobius"/>
    </source>
</evidence>
<sequence length="233" mass="27155">IFVNINLAHPIKINILTSFIPNTLSKKSLYEASILLKSKKEVELEIKSLTLIQTYSYISLLKSLENRFWLYGKSLPSFKQSYSLCFKSFDSMLFSDKMNKLTELSPLTHAFNARQRLLNDQKKVVLFKSRLLCVTKSGFKFSFYGLRAVFNSKLFELSKIEKRFEIEKKSDYISWLILSLSSIGLLSSFRLVNWKLSHLKLSKKVKKNFLNHKSVQYFKGSFGFKSQILLSRN</sequence>
<protein>
    <submittedName>
        <fullName evidence="2">Uncharacterized protein</fullName>
    </submittedName>
</protein>
<evidence type="ECO:0000313" key="2">
    <source>
        <dbReference type="EMBL" id="AML60766.1"/>
    </source>
</evidence>
<keyword evidence="1" id="KW-0472">Membrane</keyword>
<gene>
    <name evidence="2" type="primary">orfY</name>
</gene>
<keyword evidence="1" id="KW-0812">Transmembrane</keyword>